<keyword evidence="2 4" id="KW-0479">Metal-binding</keyword>
<dbReference type="InterPro" id="IPR009056">
    <property type="entry name" value="Cyt_c-like_dom"/>
</dbReference>
<protein>
    <submittedName>
        <fullName evidence="7">Sulfur oxidation c-type cytochrome SoxX</fullName>
    </submittedName>
</protein>
<dbReference type="NCBIfam" id="TIGR04485">
    <property type="entry name" value="thiosulf_SoxX"/>
    <property type="match status" value="1"/>
</dbReference>
<keyword evidence="1 4" id="KW-0349">Heme</keyword>
<organism evidence="7 8">
    <name type="scientific">Polynucleobacter asymbioticus</name>
    <dbReference type="NCBI Taxonomy" id="576611"/>
    <lineage>
        <taxon>Bacteria</taxon>
        <taxon>Pseudomonadati</taxon>
        <taxon>Pseudomonadota</taxon>
        <taxon>Betaproteobacteria</taxon>
        <taxon>Burkholderiales</taxon>
        <taxon>Burkholderiaceae</taxon>
        <taxon>Polynucleobacter</taxon>
    </lineage>
</organism>
<dbReference type="EMBL" id="CP015017">
    <property type="protein sequence ID" value="APC01295.1"/>
    <property type="molecule type" value="Genomic_DNA"/>
</dbReference>
<evidence type="ECO:0000313" key="7">
    <source>
        <dbReference type="EMBL" id="APC01295.1"/>
    </source>
</evidence>
<reference evidence="7" key="1">
    <citation type="journal article" date="2017" name="Appl. Environ. Microbiol.">
        <title>Microdiversification of a pelagic Polynucleobacter species is mainly driven by acquisition of genomic islands from a partially interspecific gene pool.</title>
        <authorList>
            <person name="Hoetzinger M."/>
            <person name="Hahn M.W."/>
            <person name="Jezberova J."/>
            <person name="Schmidt J."/>
            <person name="Koll U."/>
        </authorList>
    </citation>
    <scope>NUCLEOTIDE SEQUENCE</scope>
    <source>
        <strain evidence="7">MWH-RechtKol4</strain>
    </source>
</reference>
<evidence type="ECO:0000256" key="3">
    <source>
        <dbReference type="ARBA" id="ARBA00023004"/>
    </source>
</evidence>
<dbReference type="PROSITE" id="PS51007">
    <property type="entry name" value="CYTC"/>
    <property type="match status" value="1"/>
</dbReference>
<evidence type="ECO:0000256" key="4">
    <source>
        <dbReference type="PROSITE-ProRule" id="PRU00433"/>
    </source>
</evidence>
<feature type="chain" id="PRO_5042085935" evidence="5">
    <location>
        <begin position="23"/>
        <end position="150"/>
    </location>
</feature>
<dbReference type="Gene3D" id="1.10.760.10">
    <property type="entry name" value="Cytochrome c-like domain"/>
    <property type="match status" value="1"/>
</dbReference>
<name>A0AAC9ISZ6_9BURK</name>
<evidence type="ECO:0000256" key="5">
    <source>
        <dbReference type="SAM" id="SignalP"/>
    </source>
</evidence>
<keyword evidence="3 4" id="KW-0408">Iron</keyword>
<gene>
    <name evidence="7" type="ORF">AOC25_06575</name>
</gene>
<dbReference type="InterPro" id="IPR036909">
    <property type="entry name" value="Cyt_c-like_dom_sf"/>
</dbReference>
<evidence type="ECO:0000256" key="1">
    <source>
        <dbReference type="ARBA" id="ARBA00022617"/>
    </source>
</evidence>
<dbReference type="GO" id="GO:0009055">
    <property type="term" value="F:electron transfer activity"/>
    <property type="evidence" value="ECO:0007669"/>
    <property type="project" value="InterPro"/>
</dbReference>
<sequence>MRRGRALAILLPVALNLSQVVAQGNSSIVAGEITKPLTASPGDPLRGRAIVASRQTGLCLLCHSGPFPEEPFQGNLAPELSQSVTRYTVPQLRARIVDASYFNSQTIMPAYYRTEHLNRVAPRFAGQTILNEQEIEDVVAFLATLNTSKP</sequence>
<dbReference type="AlphaFoldDB" id="A0AAC9ISZ6"/>
<dbReference type="InterPro" id="IPR030999">
    <property type="entry name" value="Thiosulf_SoxX"/>
</dbReference>
<dbReference type="SUPFAM" id="SSF46626">
    <property type="entry name" value="Cytochrome c"/>
    <property type="match status" value="1"/>
</dbReference>
<evidence type="ECO:0000313" key="8">
    <source>
        <dbReference type="Proteomes" id="UP000182060"/>
    </source>
</evidence>
<dbReference type="GO" id="GO:0020037">
    <property type="term" value="F:heme binding"/>
    <property type="evidence" value="ECO:0007669"/>
    <property type="project" value="InterPro"/>
</dbReference>
<keyword evidence="5" id="KW-0732">Signal</keyword>
<feature type="domain" description="Cytochrome c" evidence="6">
    <location>
        <begin position="42"/>
        <end position="146"/>
    </location>
</feature>
<accession>A0AAC9ISZ6</accession>
<dbReference type="Proteomes" id="UP000182060">
    <property type="component" value="Chromosome"/>
</dbReference>
<feature type="signal peptide" evidence="5">
    <location>
        <begin position="1"/>
        <end position="22"/>
    </location>
</feature>
<proteinExistence type="predicted"/>
<dbReference type="RefSeq" id="WP_071539302.1">
    <property type="nucleotide sequence ID" value="NZ_CP015016.1"/>
</dbReference>
<evidence type="ECO:0000256" key="2">
    <source>
        <dbReference type="ARBA" id="ARBA00022723"/>
    </source>
</evidence>
<evidence type="ECO:0000259" key="6">
    <source>
        <dbReference type="PROSITE" id="PS51007"/>
    </source>
</evidence>
<dbReference type="GO" id="GO:0046872">
    <property type="term" value="F:metal ion binding"/>
    <property type="evidence" value="ECO:0007669"/>
    <property type="project" value="UniProtKB-KW"/>
</dbReference>